<dbReference type="KEGG" id="fcy:FRACYDRAFT_240762"/>
<feature type="compositionally biased region" description="Low complexity" evidence="1">
    <location>
        <begin position="139"/>
        <end position="153"/>
    </location>
</feature>
<dbReference type="EMBL" id="KV784360">
    <property type="protein sequence ID" value="OEU14228.1"/>
    <property type="molecule type" value="Genomic_DNA"/>
</dbReference>
<feature type="compositionally biased region" description="Pro residues" evidence="1">
    <location>
        <begin position="77"/>
        <end position="138"/>
    </location>
</feature>
<evidence type="ECO:0000256" key="1">
    <source>
        <dbReference type="SAM" id="MobiDB-lite"/>
    </source>
</evidence>
<feature type="signal peptide" evidence="2">
    <location>
        <begin position="1"/>
        <end position="21"/>
    </location>
</feature>
<evidence type="ECO:0000313" key="3">
    <source>
        <dbReference type="EMBL" id="OEU14228.1"/>
    </source>
</evidence>
<feature type="chain" id="PRO_5009192770" description="SEA domain-containing protein" evidence="2">
    <location>
        <begin position="22"/>
        <end position="401"/>
    </location>
</feature>
<keyword evidence="4" id="KW-1185">Reference proteome</keyword>
<dbReference type="AlphaFoldDB" id="A0A1E7F7Q9"/>
<dbReference type="OrthoDB" id="54503at2759"/>
<feature type="compositionally biased region" description="Low complexity" evidence="1">
    <location>
        <begin position="60"/>
        <end position="76"/>
    </location>
</feature>
<proteinExistence type="predicted"/>
<feature type="compositionally biased region" description="Basic residues" evidence="1">
    <location>
        <begin position="44"/>
        <end position="59"/>
    </location>
</feature>
<gene>
    <name evidence="3" type="ORF">FRACYDRAFT_240762</name>
</gene>
<dbReference type="PRINTS" id="PR01217">
    <property type="entry name" value="PRICHEXTENSN"/>
</dbReference>
<name>A0A1E7F7Q9_9STRA</name>
<evidence type="ECO:0000256" key="2">
    <source>
        <dbReference type="SAM" id="SignalP"/>
    </source>
</evidence>
<dbReference type="InParanoid" id="A0A1E7F7Q9"/>
<protein>
    <recommendedName>
        <fullName evidence="5">SEA domain-containing protein</fullName>
    </recommendedName>
</protein>
<reference evidence="3 4" key="1">
    <citation type="submission" date="2016-09" db="EMBL/GenBank/DDBJ databases">
        <title>Extensive genetic diversity and differential bi-allelic expression allows diatom success in the polar Southern Ocean.</title>
        <authorList>
            <consortium name="DOE Joint Genome Institute"/>
            <person name="Mock T."/>
            <person name="Otillar R.P."/>
            <person name="Strauss J."/>
            <person name="Dupont C."/>
            <person name="Frickenhaus S."/>
            <person name="Maumus F."/>
            <person name="Mcmullan M."/>
            <person name="Sanges R."/>
            <person name="Schmutz J."/>
            <person name="Toseland A."/>
            <person name="Valas R."/>
            <person name="Veluchamy A."/>
            <person name="Ward B.J."/>
            <person name="Allen A."/>
            <person name="Barry K."/>
            <person name="Falciatore A."/>
            <person name="Ferrante M."/>
            <person name="Fortunato A.E."/>
            <person name="Gloeckner G."/>
            <person name="Gruber A."/>
            <person name="Hipkin R."/>
            <person name="Janech M."/>
            <person name="Kroth P."/>
            <person name="Leese F."/>
            <person name="Lindquist E."/>
            <person name="Lyon B.R."/>
            <person name="Martin J."/>
            <person name="Mayer C."/>
            <person name="Parker M."/>
            <person name="Quesneville H."/>
            <person name="Raymond J."/>
            <person name="Uhlig C."/>
            <person name="Valentin K.U."/>
            <person name="Worden A.Z."/>
            <person name="Armbrust E.V."/>
            <person name="Bowler C."/>
            <person name="Green B."/>
            <person name="Moulton V."/>
            <person name="Van Oosterhout C."/>
            <person name="Grigoriev I."/>
        </authorList>
    </citation>
    <scope>NUCLEOTIDE SEQUENCE [LARGE SCALE GENOMIC DNA]</scope>
    <source>
        <strain evidence="3 4">CCMP1102</strain>
    </source>
</reference>
<feature type="region of interest" description="Disordered" evidence="1">
    <location>
        <begin position="38"/>
        <end position="153"/>
    </location>
</feature>
<accession>A0A1E7F7Q9</accession>
<evidence type="ECO:0000313" key="4">
    <source>
        <dbReference type="Proteomes" id="UP000095751"/>
    </source>
</evidence>
<organism evidence="3 4">
    <name type="scientific">Fragilariopsis cylindrus CCMP1102</name>
    <dbReference type="NCBI Taxonomy" id="635003"/>
    <lineage>
        <taxon>Eukaryota</taxon>
        <taxon>Sar</taxon>
        <taxon>Stramenopiles</taxon>
        <taxon>Ochrophyta</taxon>
        <taxon>Bacillariophyta</taxon>
        <taxon>Bacillariophyceae</taxon>
        <taxon>Bacillariophycidae</taxon>
        <taxon>Bacillariales</taxon>
        <taxon>Bacillariaceae</taxon>
        <taxon>Fragilariopsis</taxon>
    </lineage>
</organism>
<keyword evidence="2" id="KW-0732">Signal</keyword>
<evidence type="ECO:0008006" key="5">
    <source>
        <dbReference type="Google" id="ProtNLM"/>
    </source>
</evidence>
<dbReference type="Proteomes" id="UP000095751">
    <property type="component" value="Unassembled WGS sequence"/>
</dbReference>
<sequence length="401" mass="43075">MYSEQLLVVIMTLFSLMTASAASSYVVQGERDTARILKNSKNQNVKRSKKGKAMKKSKKGGVVTSAPSPPIVTTAPTAPPTLTPTVPPTTAPTAPPTITPTVPPTTAPTAPPTITPTVPPTTAPTAPPTLTPTVPPTTAPTAPSTGPYTTSPTSMDSFSVKSLPFTISYSPSTNTPTPENYIELTRATQKYLEDFFTAKYEKTSIIILDDFLTVRISEAFIQGEPVLVTYKSNALFNPRSIFYPPTTEVESEIALALLSEDYLALIQSLPRSNPFRGTETTTFSIGINLANNNLYGTLPAQISYSSSLESLDLLSGNSNFGGAFLILLLHNFKEELMIKGTTIMAKVTNSIRELNTALRVSADSCNINDLISVQVNQSSVLYVDGKSSGFQIGKFGFQKVW</sequence>